<dbReference type="GO" id="GO:1901982">
    <property type="term" value="F:maltose binding"/>
    <property type="evidence" value="ECO:0007669"/>
    <property type="project" value="TreeGrafter"/>
</dbReference>
<dbReference type="Pfam" id="PF13416">
    <property type="entry name" value="SBP_bac_8"/>
    <property type="match status" value="1"/>
</dbReference>
<dbReference type="InterPro" id="IPR006059">
    <property type="entry name" value="SBP"/>
</dbReference>
<evidence type="ECO:0000256" key="2">
    <source>
        <dbReference type="ARBA" id="ARBA00022448"/>
    </source>
</evidence>
<evidence type="ECO:0000313" key="5">
    <source>
        <dbReference type="EMBL" id="PDX87136.1"/>
    </source>
</evidence>
<organism evidence="5 6">
    <name type="scientific">Faecalibacterium prausnitzii</name>
    <dbReference type="NCBI Taxonomy" id="853"/>
    <lineage>
        <taxon>Bacteria</taxon>
        <taxon>Bacillati</taxon>
        <taxon>Bacillota</taxon>
        <taxon>Clostridia</taxon>
        <taxon>Eubacteriales</taxon>
        <taxon>Oscillospiraceae</taxon>
        <taxon>Faecalibacterium</taxon>
    </lineage>
</organism>
<sequence length="448" mass="47741">MKKMITRRNFLKAAGVSAAALGLAACGGSSSSTASSAASSTAASASASASGASGKVYYLNFKPEQDQAWQDLAAAYTKETGVPVTVVTAASGQYETTLMSEMEKSEAPTLFQVNGPVGLANWKDYCYDLSGSKLYGELTSDSFALKDGDAVTSIAYVIETYGIIYNKELLTAAGYTQDDIKGFDDLKKVADDIQARKAELGVDGAFTSAGMDGSSDWRFKTHLANLPIYYEYKADGIGSTDAIKGTYLDNYKQIWDLYITDSTCDPKLLASKTGNDAVAEFVGKKAVFYQNGTWAYSDVSSLGDDNLGMLPIYIGVDGEENQGLCTGSENYWCVNNTASDEDIQATLDFLYWCVTSETGTSSMADDMGFVIPFKAAKDSTNPLIAIANDYVAAGKTSVDWCFSTMPSEEWKNGVGSALTAYAAGTGDWNAVVTAFVDGWAKEYKLANG</sequence>
<reference evidence="5 6" key="1">
    <citation type="journal article" date="2017" name="Front. Microbiol.">
        <title>New Insights into the Diversity of the Genus Faecalibacterium.</title>
        <authorList>
            <person name="Benevides L."/>
            <person name="Burman S."/>
            <person name="Martin R."/>
            <person name="Robert V."/>
            <person name="Thomas M."/>
            <person name="Miquel S."/>
            <person name="Chain F."/>
            <person name="Sokol H."/>
            <person name="Bermudez-Humaran L.G."/>
            <person name="Morrison M."/>
            <person name="Langella P."/>
            <person name="Azevedo V.A."/>
            <person name="Chatel J.M."/>
            <person name="Soares S."/>
        </authorList>
    </citation>
    <scope>NUCLEOTIDE SEQUENCE [LARGE SCALE GENOMIC DNA]</scope>
    <source>
        <strain evidence="5 6">AHMP21</strain>
    </source>
</reference>
<dbReference type="OrthoDB" id="9763054at2"/>
<feature type="signal peptide" evidence="4">
    <location>
        <begin position="1"/>
        <end position="34"/>
    </location>
</feature>
<dbReference type="NCBIfam" id="TIGR01409">
    <property type="entry name" value="TAT_signal_seq"/>
    <property type="match status" value="1"/>
</dbReference>
<keyword evidence="3 4" id="KW-0732">Signal</keyword>
<dbReference type="Pfam" id="PF10518">
    <property type="entry name" value="TAT_signal"/>
    <property type="match status" value="1"/>
</dbReference>
<evidence type="ECO:0000313" key="6">
    <source>
        <dbReference type="Proteomes" id="UP000220904"/>
    </source>
</evidence>
<accession>A0A2A7B707</accession>
<comment type="similarity">
    <text evidence="1">Belongs to the bacterial solute-binding protein 1 family.</text>
</comment>
<dbReference type="PANTHER" id="PTHR30061:SF50">
    <property type="entry name" value="MALTOSE_MALTODEXTRIN-BINDING PERIPLASMIC PROTEIN"/>
    <property type="match status" value="1"/>
</dbReference>
<proteinExistence type="inferred from homology"/>
<dbReference type="InterPro" id="IPR019546">
    <property type="entry name" value="TAT_signal_bac_arc"/>
</dbReference>
<dbReference type="GO" id="GO:0055052">
    <property type="term" value="C:ATP-binding cassette (ABC) transporter complex, substrate-binding subunit-containing"/>
    <property type="evidence" value="ECO:0007669"/>
    <property type="project" value="TreeGrafter"/>
</dbReference>
<dbReference type="Proteomes" id="UP000220904">
    <property type="component" value="Unassembled WGS sequence"/>
</dbReference>
<dbReference type="EMBL" id="NOUV01000011">
    <property type="protein sequence ID" value="PDX87136.1"/>
    <property type="molecule type" value="Genomic_DNA"/>
</dbReference>
<keyword evidence="2" id="KW-0813">Transport</keyword>
<evidence type="ECO:0000256" key="4">
    <source>
        <dbReference type="SAM" id="SignalP"/>
    </source>
</evidence>
<dbReference type="PROSITE" id="PS51318">
    <property type="entry name" value="TAT"/>
    <property type="match status" value="1"/>
</dbReference>
<evidence type="ECO:0000256" key="3">
    <source>
        <dbReference type="ARBA" id="ARBA00022729"/>
    </source>
</evidence>
<gene>
    <name evidence="5" type="ORF">CHR60_05130</name>
</gene>
<name>A0A2A7B707_9FIRM</name>
<protein>
    <submittedName>
        <fullName evidence="5">ABC transporter substrate-binding protein</fullName>
    </submittedName>
</protein>
<dbReference type="InterPro" id="IPR006311">
    <property type="entry name" value="TAT_signal"/>
</dbReference>
<dbReference type="SUPFAM" id="SSF53850">
    <property type="entry name" value="Periplasmic binding protein-like II"/>
    <property type="match status" value="1"/>
</dbReference>
<evidence type="ECO:0000256" key="1">
    <source>
        <dbReference type="ARBA" id="ARBA00008520"/>
    </source>
</evidence>
<feature type="chain" id="PRO_5038488762" evidence="4">
    <location>
        <begin position="35"/>
        <end position="448"/>
    </location>
</feature>
<dbReference type="Gene3D" id="3.40.190.10">
    <property type="entry name" value="Periplasmic binding protein-like II"/>
    <property type="match status" value="2"/>
</dbReference>
<dbReference type="AlphaFoldDB" id="A0A2A7B707"/>
<dbReference type="RefSeq" id="WP_097792032.1">
    <property type="nucleotide sequence ID" value="NZ_CP186692.1"/>
</dbReference>
<comment type="caution">
    <text evidence="5">The sequence shown here is derived from an EMBL/GenBank/DDBJ whole genome shotgun (WGS) entry which is preliminary data.</text>
</comment>
<dbReference type="GO" id="GO:0015768">
    <property type="term" value="P:maltose transport"/>
    <property type="evidence" value="ECO:0007669"/>
    <property type="project" value="TreeGrafter"/>
</dbReference>
<dbReference type="GO" id="GO:0042956">
    <property type="term" value="P:maltodextrin transmembrane transport"/>
    <property type="evidence" value="ECO:0007669"/>
    <property type="project" value="TreeGrafter"/>
</dbReference>
<dbReference type="PROSITE" id="PS51257">
    <property type="entry name" value="PROKAR_LIPOPROTEIN"/>
    <property type="match status" value="1"/>
</dbReference>
<dbReference type="PANTHER" id="PTHR30061">
    <property type="entry name" value="MALTOSE-BINDING PERIPLASMIC PROTEIN"/>
    <property type="match status" value="1"/>
</dbReference>